<organism evidence="7 8">
    <name type="scientific">Raphanus sativus</name>
    <name type="common">Radish</name>
    <name type="synonym">Raphanus raphanistrum var. sativus</name>
    <dbReference type="NCBI Taxonomy" id="3726"/>
    <lineage>
        <taxon>Eukaryota</taxon>
        <taxon>Viridiplantae</taxon>
        <taxon>Streptophyta</taxon>
        <taxon>Embryophyta</taxon>
        <taxon>Tracheophyta</taxon>
        <taxon>Spermatophyta</taxon>
        <taxon>Magnoliopsida</taxon>
        <taxon>eudicotyledons</taxon>
        <taxon>Gunneridae</taxon>
        <taxon>Pentapetalae</taxon>
        <taxon>rosids</taxon>
        <taxon>malvids</taxon>
        <taxon>Brassicales</taxon>
        <taxon>Brassicaceae</taxon>
        <taxon>Brassiceae</taxon>
        <taxon>Raphanus</taxon>
    </lineage>
</organism>
<dbReference type="PANTHER" id="PTHR47165">
    <property type="entry name" value="OS03G0429900 PROTEIN"/>
    <property type="match status" value="1"/>
</dbReference>
<dbReference type="PANTHER" id="PTHR47165:SF4">
    <property type="entry name" value="OS03G0429900 PROTEIN"/>
    <property type="match status" value="1"/>
</dbReference>
<dbReference type="GO" id="GO:0008270">
    <property type="term" value="F:zinc ion binding"/>
    <property type="evidence" value="ECO:0007669"/>
    <property type="project" value="UniProtKB-KW"/>
</dbReference>
<evidence type="ECO:0000313" key="7">
    <source>
        <dbReference type="Proteomes" id="UP000504610"/>
    </source>
</evidence>
<reference evidence="8" key="1">
    <citation type="submission" date="2025-08" db="UniProtKB">
        <authorList>
            <consortium name="RefSeq"/>
        </authorList>
    </citation>
    <scope>IDENTIFICATION</scope>
    <source>
        <tissue evidence="8">Leaf</tissue>
    </source>
</reference>
<comment type="similarity">
    <text evidence="1">Belongs to the replication factor A protein 1 family.</text>
</comment>
<keyword evidence="2" id="KW-0479">Metal-binding</keyword>
<sequence length="455" mass="51876">METVLCPDWREYRDGFSGFKYVIGEVVEVSPLEIIAVNGKDTQRISCELRNEESVKLSCVLWGKCALDVIDAIQLRRENSIICVLRFVKIRVYKEDRSIENAYKVSYIAINPEMHEVIAFQAVLPKDALTLAIVEPKPWSRVSMISENEDFFIHTPRKTIAEVLNTRNVERCILMCTIAAVDSDMGWYYLSCKVCATKVLTVPNDNDYSFMPILDGGYKYYCTKCKIVGPKLLPRYNLHLVVLDNTSNTKLHLSDSLSFKLLHQPCVELTGKVKSEIQEPSFLPSALTNLVGKTYLFKILIEKDNYLYKHETFKVVNIITNENMINKFDVTYYPTENDHVMSPSFLTASQRAVGATKERGSSSDEKLYNYLTPAKRSAIPIKDFVAEFEEMNETKVSPLLKVKKEESEVIIHKYLTPAKRSGIPIKDLLAEFDEMSETKVPPALRIKKEESDLSG</sequence>
<evidence type="ECO:0000256" key="4">
    <source>
        <dbReference type="ARBA" id="ARBA00022833"/>
    </source>
</evidence>
<evidence type="ECO:0000259" key="6">
    <source>
        <dbReference type="Pfam" id="PF08646"/>
    </source>
</evidence>
<dbReference type="RefSeq" id="XP_056854771.1">
    <property type="nucleotide sequence ID" value="XM_056998791.1"/>
</dbReference>
<protein>
    <submittedName>
        <fullName evidence="8">Uncharacterized protein LOC130504206</fullName>
    </submittedName>
</protein>
<dbReference type="Pfam" id="PF08646">
    <property type="entry name" value="Rep_fac-A_C"/>
    <property type="match status" value="1"/>
</dbReference>
<dbReference type="AlphaFoldDB" id="A0A9W3CT82"/>
<dbReference type="GO" id="GO:0003677">
    <property type="term" value="F:DNA binding"/>
    <property type="evidence" value="ECO:0007669"/>
    <property type="project" value="UniProtKB-KW"/>
</dbReference>
<keyword evidence="7" id="KW-1185">Reference proteome</keyword>
<keyword evidence="3" id="KW-0863">Zinc-finger</keyword>
<dbReference type="CDD" id="cd04476">
    <property type="entry name" value="RPA1_DBD_C"/>
    <property type="match status" value="1"/>
</dbReference>
<dbReference type="OrthoDB" id="1103146at2759"/>
<accession>A0A9W3CT82</accession>
<gene>
    <name evidence="8" type="primary">LOC130504206</name>
</gene>
<evidence type="ECO:0000256" key="1">
    <source>
        <dbReference type="ARBA" id="ARBA00005690"/>
    </source>
</evidence>
<dbReference type="SUPFAM" id="SSF50249">
    <property type="entry name" value="Nucleic acid-binding proteins"/>
    <property type="match status" value="2"/>
</dbReference>
<proteinExistence type="inferred from homology"/>
<dbReference type="InterPro" id="IPR047192">
    <property type="entry name" value="Euk_RPA1_DBD_C"/>
</dbReference>
<dbReference type="Proteomes" id="UP000504610">
    <property type="component" value="Unplaced"/>
</dbReference>
<dbReference type="InterPro" id="IPR012340">
    <property type="entry name" value="NA-bd_OB-fold"/>
</dbReference>
<dbReference type="Gene3D" id="2.40.50.140">
    <property type="entry name" value="Nucleic acid-binding proteins"/>
    <property type="match status" value="2"/>
</dbReference>
<keyword evidence="4" id="KW-0862">Zinc</keyword>
<dbReference type="GeneID" id="130504206"/>
<name>A0A9W3CT82_RAPSA</name>
<evidence type="ECO:0000256" key="5">
    <source>
        <dbReference type="ARBA" id="ARBA00023125"/>
    </source>
</evidence>
<keyword evidence="5" id="KW-0238">DNA-binding</keyword>
<evidence type="ECO:0000256" key="3">
    <source>
        <dbReference type="ARBA" id="ARBA00022771"/>
    </source>
</evidence>
<dbReference type="InterPro" id="IPR013955">
    <property type="entry name" value="Rep_factor-A_C"/>
</dbReference>
<dbReference type="CDD" id="cd04481">
    <property type="entry name" value="RPA1_DBD_B_like"/>
    <property type="match status" value="1"/>
</dbReference>
<feature type="domain" description="Replication factor A C-terminal" evidence="6">
    <location>
        <begin position="174"/>
        <end position="308"/>
    </location>
</feature>
<evidence type="ECO:0000256" key="2">
    <source>
        <dbReference type="ARBA" id="ARBA00022723"/>
    </source>
</evidence>
<dbReference type="KEGG" id="rsz:130504206"/>
<evidence type="ECO:0000313" key="8">
    <source>
        <dbReference type="RefSeq" id="XP_056854771.1"/>
    </source>
</evidence>